<sequence length="326" mass="38398">MSKVGESTTGTGENSGGTDVSSLILDRITALHQDVSRQISEINTKNKELNDSIQTFKDEIRVNLGNIRTDIKKIDKETTALRRENEFLKKKLSELQASLSENVQFTSYNKIRISNVPLQLNVDIEELILRISKIINFEFQKEKIQDFYRPKMINENFKPPILFNFIRIVDKKEFLNCYRRYIKNKNKLTFDKIMGNEETSEVHTSEIFISEHMSPNLYKLFRTLREYKFQGTLKYVWFRNNRIWVRKDDGTPSLLIKSKDDFHKFLAVTPSLTIHDYSDDEEIETDKSEGSRTSVTRKRLRRAPNQLRLRPFLQERATTQEEKGKK</sequence>
<dbReference type="EMBL" id="ACPB03016773">
    <property type="status" value="NOT_ANNOTATED_CDS"/>
    <property type="molecule type" value="Genomic_DNA"/>
</dbReference>
<keyword evidence="5" id="KW-1185">Reference proteome</keyword>
<evidence type="ECO:0000313" key="4">
    <source>
        <dbReference type="EnsemblMetazoa" id="RPRC012398-PA"/>
    </source>
</evidence>
<accession>T1I7X6</accession>
<feature type="domain" description="FP protein C-terminal" evidence="3">
    <location>
        <begin position="219"/>
        <end position="265"/>
    </location>
</feature>
<dbReference type="HOGENOM" id="CLU_072175_0_0_1"/>
<dbReference type="InterPro" id="IPR057251">
    <property type="entry name" value="FP_C"/>
</dbReference>
<reference evidence="4" key="1">
    <citation type="submission" date="2015-05" db="UniProtKB">
        <authorList>
            <consortium name="EnsemblMetazoa"/>
        </authorList>
    </citation>
    <scope>IDENTIFICATION</scope>
</reference>
<dbReference type="AlphaFoldDB" id="T1I7X6"/>
<dbReference type="EnsemblMetazoa" id="RPRC012398-RA">
    <property type="protein sequence ID" value="RPRC012398-PA"/>
    <property type="gene ID" value="RPRC012398"/>
</dbReference>
<evidence type="ECO:0000256" key="2">
    <source>
        <dbReference type="SAM" id="MobiDB-lite"/>
    </source>
</evidence>
<proteinExistence type="predicted"/>
<dbReference type="eggNOG" id="ENOG502TBFV">
    <property type="taxonomic scope" value="Eukaryota"/>
</dbReference>
<dbReference type="InParanoid" id="T1I7X6"/>
<dbReference type="Pfam" id="PF25298">
    <property type="entry name" value="Baculo_FP_2nd"/>
    <property type="match status" value="1"/>
</dbReference>
<name>T1I7X6_RHOPR</name>
<feature type="region of interest" description="Disordered" evidence="2">
    <location>
        <begin position="280"/>
        <end position="302"/>
    </location>
</feature>
<feature type="coiled-coil region" evidence="1">
    <location>
        <begin position="32"/>
        <end position="98"/>
    </location>
</feature>
<dbReference type="VEuPathDB" id="VectorBase:RPRC012398"/>
<keyword evidence="1" id="KW-0175">Coiled coil</keyword>
<evidence type="ECO:0000256" key="1">
    <source>
        <dbReference type="SAM" id="Coils"/>
    </source>
</evidence>
<evidence type="ECO:0000259" key="3">
    <source>
        <dbReference type="Pfam" id="PF25298"/>
    </source>
</evidence>
<evidence type="ECO:0000313" key="5">
    <source>
        <dbReference type="Proteomes" id="UP000015103"/>
    </source>
</evidence>
<organism evidence="4 5">
    <name type="scientific">Rhodnius prolixus</name>
    <name type="common">Triatomid bug</name>
    <dbReference type="NCBI Taxonomy" id="13249"/>
    <lineage>
        <taxon>Eukaryota</taxon>
        <taxon>Metazoa</taxon>
        <taxon>Ecdysozoa</taxon>
        <taxon>Arthropoda</taxon>
        <taxon>Hexapoda</taxon>
        <taxon>Insecta</taxon>
        <taxon>Pterygota</taxon>
        <taxon>Neoptera</taxon>
        <taxon>Paraneoptera</taxon>
        <taxon>Hemiptera</taxon>
        <taxon>Heteroptera</taxon>
        <taxon>Panheteroptera</taxon>
        <taxon>Cimicomorpha</taxon>
        <taxon>Reduviidae</taxon>
        <taxon>Triatominae</taxon>
        <taxon>Rhodnius</taxon>
    </lineage>
</organism>
<dbReference type="Proteomes" id="UP000015103">
    <property type="component" value="Unassembled WGS sequence"/>
</dbReference>
<protein>
    <recommendedName>
        <fullName evidence="3">FP protein C-terminal domain-containing protein</fullName>
    </recommendedName>
</protein>